<gene>
    <name evidence="2" type="ORF">INP94_06950</name>
</gene>
<dbReference type="EMBL" id="CP063120">
    <property type="protein sequence ID" value="QOR16621.1"/>
    <property type="molecule type" value="Genomic_DNA"/>
</dbReference>
<protein>
    <submittedName>
        <fullName evidence="2">Uncharacterized protein</fullName>
    </submittedName>
</protein>
<evidence type="ECO:0000313" key="2">
    <source>
        <dbReference type="EMBL" id="QOR16621.1"/>
    </source>
</evidence>
<reference evidence="2 3" key="1">
    <citation type="submission" date="2020-10" db="EMBL/GenBank/DDBJ databases">
        <title>Genomic diversity and antimicrobial resistance of Haemophilus colonising the airways of young children with cystic fibrosis.</title>
        <authorList>
            <person name="Watts S.C."/>
            <person name="Judd L.M."/>
            <person name="Carzino R."/>
            <person name="Ranganathan S."/>
            <person name="Holt K.E."/>
        </authorList>
    </citation>
    <scope>NUCLEOTIDE SEQUENCE [LARGE SCALE GENOMIC DNA]</scope>
    <source>
        <strain evidence="2 3">M1C137_2</strain>
    </source>
</reference>
<sequence>MDSIETLNGNIIGYSLPSNIAALLKNIVRVQNFSGTVTLNLLPPIPELLNIKELIEIRNFGNKLIGFSLPPEIKQIQDVLVQLKTVLNIDDAASEEAFNSLLINIKHLEQIEDGQTHSFEDAIESIDQISQNNHKVISVLIPVLLFLFQYAAEKGLDYIFNDHQQEQMIEMIEQQQEELKELKEQNNIILDEIKSLKSQASEEKDNKQSPKVTPMDVI</sequence>
<name>A0A7M1NVA8_HAEPA</name>
<organism evidence="2 3">
    <name type="scientific">Haemophilus parainfluenzae</name>
    <dbReference type="NCBI Taxonomy" id="729"/>
    <lineage>
        <taxon>Bacteria</taxon>
        <taxon>Pseudomonadati</taxon>
        <taxon>Pseudomonadota</taxon>
        <taxon>Gammaproteobacteria</taxon>
        <taxon>Pasteurellales</taxon>
        <taxon>Pasteurellaceae</taxon>
        <taxon>Haemophilus</taxon>
    </lineage>
</organism>
<accession>A0A7M1NVA8</accession>
<dbReference type="AlphaFoldDB" id="A0A7M1NVA8"/>
<feature type="compositionally biased region" description="Basic and acidic residues" evidence="1">
    <location>
        <begin position="198"/>
        <end position="208"/>
    </location>
</feature>
<dbReference type="RefSeq" id="WP_197543115.1">
    <property type="nucleotide sequence ID" value="NZ_CP063120.1"/>
</dbReference>
<evidence type="ECO:0000256" key="1">
    <source>
        <dbReference type="SAM" id="MobiDB-lite"/>
    </source>
</evidence>
<feature type="region of interest" description="Disordered" evidence="1">
    <location>
        <begin position="198"/>
        <end position="218"/>
    </location>
</feature>
<proteinExistence type="predicted"/>
<dbReference type="Proteomes" id="UP000595009">
    <property type="component" value="Chromosome"/>
</dbReference>
<evidence type="ECO:0000313" key="3">
    <source>
        <dbReference type="Proteomes" id="UP000595009"/>
    </source>
</evidence>